<feature type="compositionally biased region" description="Basic residues" evidence="1">
    <location>
        <begin position="9"/>
        <end position="21"/>
    </location>
</feature>
<reference evidence="2 3" key="1">
    <citation type="journal article" date="2023" name="G3 (Bethesda)">
        <title>A chromosome-length genome assembly and annotation of blackberry (Rubus argutus, cv. 'Hillquist').</title>
        <authorList>
            <person name="Bruna T."/>
            <person name="Aryal R."/>
            <person name="Dudchenko O."/>
            <person name="Sargent D.J."/>
            <person name="Mead D."/>
            <person name="Buti M."/>
            <person name="Cavallini A."/>
            <person name="Hytonen T."/>
            <person name="Andres J."/>
            <person name="Pham M."/>
            <person name="Weisz D."/>
            <person name="Mascagni F."/>
            <person name="Usai G."/>
            <person name="Natali L."/>
            <person name="Bassil N."/>
            <person name="Fernandez G.E."/>
            <person name="Lomsadze A."/>
            <person name="Armour M."/>
            <person name="Olukolu B."/>
            <person name="Poorten T."/>
            <person name="Britton C."/>
            <person name="Davik J."/>
            <person name="Ashrafi H."/>
            <person name="Aiden E.L."/>
            <person name="Borodovsky M."/>
            <person name="Worthington M."/>
        </authorList>
    </citation>
    <scope>NUCLEOTIDE SEQUENCE [LARGE SCALE GENOMIC DNA]</scope>
    <source>
        <strain evidence="2">PI 553951</strain>
    </source>
</reference>
<feature type="region of interest" description="Disordered" evidence="1">
    <location>
        <begin position="224"/>
        <end position="250"/>
    </location>
</feature>
<dbReference type="Proteomes" id="UP001457282">
    <property type="component" value="Unassembled WGS sequence"/>
</dbReference>
<evidence type="ECO:0000313" key="3">
    <source>
        <dbReference type="Proteomes" id="UP001457282"/>
    </source>
</evidence>
<dbReference type="PANTHER" id="PTHR13408:SF6">
    <property type="entry name" value="DNA BINDING PROTEIN"/>
    <property type="match status" value="1"/>
</dbReference>
<comment type="caution">
    <text evidence="2">The sequence shown here is derived from an EMBL/GenBank/DDBJ whole genome shotgun (WGS) entry which is preliminary data.</text>
</comment>
<proteinExistence type="predicted"/>
<dbReference type="GO" id="GO:0042797">
    <property type="term" value="P:tRNA transcription by RNA polymerase III"/>
    <property type="evidence" value="ECO:0007669"/>
    <property type="project" value="TreeGrafter"/>
</dbReference>
<feature type="region of interest" description="Disordered" evidence="1">
    <location>
        <begin position="1"/>
        <end position="40"/>
    </location>
</feature>
<sequence length="330" mass="35973">MDKDESSAPRRKRVFKPRAQPRRPQPTAPTTEVEDAEREASQVKALLRKFQENQGRRVPKAEKKCNFSFHAVQVAFGPGAPSSSSMRTYGAPKIENLEQGGSLGVQGSDNDQFLSTLPLATSVTGTDVSMDIDVVDASNSNVKNEYIEIWDYENSNYPTTLPLRKPYSGDPDILNEKEFVEDAAKEYDESTINCASELGLREENAKAKMLFVQLPPTLPLIKRSTSAKGKEKVGSSTSSEKLGATKKSGSMEELSEGYMGKMLVYKSGAVKLKLGDALYDVSPGSDCIFAQDVAAINTAERKCCVLGEVGQRAVITPDVDSLLDSTIELD</sequence>
<accession>A0AAW1W0A9</accession>
<dbReference type="GO" id="GO:0005666">
    <property type="term" value="C:RNA polymerase III complex"/>
    <property type="evidence" value="ECO:0007669"/>
    <property type="project" value="InterPro"/>
</dbReference>
<dbReference type="InterPro" id="IPR007811">
    <property type="entry name" value="RPC4"/>
</dbReference>
<protein>
    <recommendedName>
        <fullName evidence="4">DNA binding protein</fullName>
    </recommendedName>
</protein>
<dbReference type="Pfam" id="PF05132">
    <property type="entry name" value="RNA_pol_Rpc4"/>
    <property type="match status" value="1"/>
</dbReference>
<dbReference type="AlphaFoldDB" id="A0AAW1W0A9"/>
<dbReference type="EMBL" id="JBEDUW010000007">
    <property type="protein sequence ID" value="KAK9914004.1"/>
    <property type="molecule type" value="Genomic_DNA"/>
</dbReference>
<dbReference type="PANTHER" id="PTHR13408">
    <property type="entry name" value="DNA-DIRECTED RNA POLYMERASE III"/>
    <property type="match status" value="1"/>
</dbReference>
<dbReference type="GO" id="GO:0003677">
    <property type="term" value="F:DNA binding"/>
    <property type="evidence" value="ECO:0007669"/>
    <property type="project" value="InterPro"/>
</dbReference>
<evidence type="ECO:0000313" key="2">
    <source>
        <dbReference type="EMBL" id="KAK9914004.1"/>
    </source>
</evidence>
<gene>
    <name evidence="2" type="ORF">M0R45_037803</name>
</gene>
<evidence type="ECO:0008006" key="4">
    <source>
        <dbReference type="Google" id="ProtNLM"/>
    </source>
</evidence>
<keyword evidence="3" id="KW-1185">Reference proteome</keyword>
<organism evidence="2 3">
    <name type="scientific">Rubus argutus</name>
    <name type="common">Southern blackberry</name>
    <dbReference type="NCBI Taxonomy" id="59490"/>
    <lineage>
        <taxon>Eukaryota</taxon>
        <taxon>Viridiplantae</taxon>
        <taxon>Streptophyta</taxon>
        <taxon>Embryophyta</taxon>
        <taxon>Tracheophyta</taxon>
        <taxon>Spermatophyta</taxon>
        <taxon>Magnoliopsida</taxon>
        <taxon>eudicotyledons</taxon>
        <taxon>Gunneridae</taxon>
        <taxon>Pentapetalae</taxon>
        <taxon>rosids</taxon>
        <taxon>fabids</taxon>
        <taxon>Rosales</taxon>
        <taxon>Rosaceae</taxon>
        <taxon>Rosoideae</taxon>
        <taxon>Rosoideae incertae sedis</taxon>
        <taxon>Rubus</taxon>
    </lineage>
</organism>
<evidence type="ECO:0000256" key="1">
    <source>
        <dbReference type="SAM" id="MobiDB-lite"/>
    </source>
</evidence>
<name>A0AAW1W0A9_RUBAR</name>